<dbReference type="AlphaFoldDB" id="A0A718RMB3"/>
<evidence type="ECO:0000259" key="1">
    <source>
        <dbReference type="Pfam" id="PF20066"/>
    </source>
</evidence>
<organism evidence="2">
    <name type="scientific">Salmonella typhimurium (strain SL1344)</name>
    <dbReference type="NCBI Taxonomy" id="216597"/>
    <lineage>
        <taxon>Bacteria</taxon>
        <taxon>Pseudomonadati</taxon>
        <taxon>Pseudomonadota</taxon>
        <taxon>Gammaproteobacteria</taxon>
        <taxon>Enterobacterales</taxon>
        <taxon>Enterobacteriaceae</taxon>
        <taxon>Salmonella</taxon>
    </lineage>
</organism>
<protein>
    <recommendedName>
        <fullName evidence="1">Glyoxalase-related protein domain-containing protein</fullName>
    </recommendedName>
</protein>
<name>A0A718RMB3_SALTS</name>
<accession>A0A718RMB3</accession>
<dbReference type="InterPro" id="IPR045517">
    <property type="entry name" value="Glyoxalase_8"/>
</dbReference>
<proteinExistence type="predicted"/>
<dbReference type="Pfam" id="PF20066">
    <property type="entry name" value="Glyoxalase_8"/>
    <property type="match status" value="1"/>
</dbReference>
<evidence type="ECO:0000313" key="2">
    <source>
        <dbReference type="EMBL" id="HAD6716203.1"/>
    </source>
</evidence>
<comment type="caution">
    <text evidence="2">The sequence shown here is derived from an EMBL/GenBank/DDBJ whole genome shotgun (WGS) entry which is preliminary data.</text>
</comment>
<dbReference type="EMBL" id="DAAPLT010000007">
    <property type="protein sequence ID" value="HAD6716203.1"/>
    <property type="molecule type" value="Genomic_DNA"/>
</dbReference>
<reference evidence="2" key="2">
    <citation type="submission" date="2019-01" db="EMBL/GenBank/DDBJ databases">
        <authorList>
            <consortium name="NCBI Pathogen Detection Project"/>
        </authorList>
    </citation>
    <scope>NUCLEOTIDE SEQUENCE</scope>
    <source>
        <strain evidence="2">SL1344</strain>
    </source>
</reference>
<feature type="domain" description="Glyoxalase-related protein" evidence="1">
    <location>
        <begin position="15"/>
        <end position="63"/>
    </location>
</feature>
<gene>
    <name evidence="2" type="ORF">G1X19_11185</name>
</gene>
<sequence length="65" mass="7149">MSNVMNNNDNLLSARIEALKLTAAMLRKKLLAEGGITLKNTHSLELVACMYGFRDWQAAIAGLRS</sequence>
<reference evidence="2" key="1">
    <citation type="journal article" date="2018" name="Genome Biol.">
        <title>SKESA: strategic k-mer extension for scrupulous assemblies.</title>
        <authorList>
            <person name="Souvorov A."/>
            <person name="Agarwala R."/>
            <person name="Lipman D.J."/>
        </authorList>
    </citation>
    <scope>NUCLEOTIDE SEQUENCE</scope>
    <source>
        <strain evidence="2">SL1344</strain>
    </source>
</reference>